<evidence type="ECO:0000313" key="12">
    <source>
        <dbReference type="Proteomes" id="UP000326505"/>
    </source>
</evidence>
<dbReference type="PANTHER" id="PTHR43399:SF4">
    <property type="entry name" value="CELL WALL-ASSOCIATED PROTEASE"/>
    <property type="match status" value="1"/>
</dbReference>
<dbReference type="Gene3D" id="3.40.50.200">
    <property type="entry name" value="Peptidase S8/S53 domain"/>
    <property type="match status" value="1"/>
</dbReference>
<dbReference type="SUPFAM" id="SSF52743">
    <property type="entry name" value="Subtilisin-like"/>
    <property type="match status" value="1"/>
</dbReference>
<dbReference type="AlphaFoldDB" id="A0A5P2XKE2"/>
<dbReference type="Pfam" id="PF00082">
    <property type="entry name" value="Peptidase_S8"/>
    <property type="match status" value="1"/>
</dbReference>
<evidence type="ECO:0000256" key="1">
    <source>
        <dbReference type="ARBA" id="ARBA00011073"/>
    </source>
</evidence>
<dbReference type="PANTHER" id="PTHR43399">
    <property type="entry name" value="SUBTILISIN-RELATED"/>
    <property type="match status" value="1"/>
</dbReference>
<protein>
    <submittedName>
        <fullName evidence="11">Peptidase S8</fullName>
    </submittedName>
</protein>
<dbReference type="InterPro" id="IPR015500">
    <property type="entry name" value="Peptidase_S8_subtilisin-rel"/>
</dbReference>
<dbReference type="PROSITE" id="PS51892">
    <property type="entry name" value="SUBTILASE"/>
    <property type="match status" value="1"/>
</dbReference>
<dbReference type="PIRSF" id="PIRSF037854">
    <property type="entry name" value="Dihydropyridine_esterase"/>
    <property type="match status" value="1"/>
</dbReference>
<organism evidence="11 12">
    <name type="scientific">Streptomyces spectabilis</name>
    <dbReference type="NCBI Taxonomy" id="68270"/>
    <lineage>
        <taxon>Bacteria</taxon>
        <taxon>Bacillati</taxon>
        <taxon>Actinomycetota</taxon>
        <taxon>Actinomycetes</taxon>
        <taxon>Kitasatosporales</taxon>
        <taxon>Streptomycetaceae</taxon>
        <taxon>Streptomyces</taxon>
    </lineage>
</organism>
<evidence type="ECO:0000256" key="7">
    <source>
        <dbReference type="RuleBase" id="RU003355"/>
    </source>
</evidence>
<keyword evidence="9" id="KW-0732">Signal</keyword>
<feature type="region of interest" description="Disordered" evidence="8">
    <location>
        <begin position="41"/>
        <end position="61"/>
    </location>
</feature>
<evidence type="ECO:0000256" key="3">
    <source>
        <dbReference type="ARBA" id="ARBA00022801"/>
    </source>
</evidence>
<dbReference type="InterPro" id="IPR051048">
    <property type="entry name" value="Peptidase_S8/S53_subtilisin"/>
</dbReference>
<comment type="similarity">
    <text evidence="1 6 7">Belongs to the peptidase S8 family.</text>
</comment>
<dbReference type="PROSITE" id="PS00137">
    <property type="entry name" value="SUBTILASE_HIS"/>
    <property type="match status" value="1"/>
</dbReference>
<evidence type="ECO:0000256" key="6">
    <source>
        <dbReference type="PROSITE-ProRule" id="PRU01240"/>
    </source>
</evidence>
<dbReference type="InterPro" id="IPR023827">
    <property type="entry name" value="Peptidase_S8_Asp-AS"/>
</dbReference>
<keyword evidence="4 6" id="KW-0720">Serine protease</keyword>
<dbReference type="EMBL" id="CP023690">
    <property type="protein sequence ID" value="QEV62986.1"/>
    <property type="molecule type" value="Genomic_DNA"/>
</dbReference>
<dbReference type="InterPro" id="IPR022398">
    <property type="entry name" value="Peptidase_S8_His-AS"/>
</dbReference>
<keyword evidence="2 6" id="KW-0645">Protease</keyword>
<feature type="signal peptide" evidence="9">
    <location>
        <begin position="1"/>
        <end position="35"/>
    </location>
</feature>
<dbReference type="InterPro" id="IPR023828">
    <property type="entry name" value="Peptidase_S8_Ser-AS"/>
</dbReference>
<keyword evidence="3 6" id="KW-0378">Hydrolase</keyword>
<dbReference type="Proteomes" id="UP000326505">
    <property type="component" value="Chromosome"/>
</dbReference>
<evidence type="ECO:0000256" key="2">
    <source>
        <dbReference type="ARBA" id="ARBA00022670"/>
    </source>
</evidence>
<dbReference type="OrthoDB" id="9798386at2"/>
<feature type="chain" id="PRO_5024834911" evidence="9">
    <location>
        <begin position="36"/>
        <end position="1123"/>
    </location>
</feature>
<evidence type="ECO:0000256" key="9">
    <source>
        <dbReference type="SAM" id="SignalP"/>
    </source>
</evidence>
<feature type="active site" description="Charge relay system" evidence="5 6">
    <location>
        <position position="280"/>
    </location>
</feature>
<dbReference type="PRINTS" id="PR00723">
    <property type="entry name" value="SUBTILISIN"/>
</dbReference>
<dbReference type="PROSITE" id="PS00138">
    <property type="entry name" value="SUBTILASE_SER"/>
    <property type="match status" value="1"/>
</dbReference>
<gene>
    <name evidence="11" type="ORF">CP982_33310</name>
</gene>
<dbReference type="InterPro" id="IPR017297">
    <property type="entry name" value="Peptidase_S8A_DPH-A"/>
</dbReference>
<dbReference type="KEGG" id="sspb:CP982_33310"/>
<feature type="active site" description="Charge relay system" evidence="5 6">
    <location>
        <position position="248"/>
    </location>
</feature>
<evidence type="ECO:0000256" key="5">
    <source>
        <dbReference type="PIRSR" id="PIRSR615500-1"/>
    </source>
</evidence>
<feature type="active site" description="Charge relay system" evidence="5 6">
    <location>
        <position position="460"/>
    </location>
</feature>
<evidence type="ECO:0000259" key="10">
    <source>
        <dbReference type="Pfam" id="PF00082"/>
    </source>
</evidence>
<feature type="domain" description="Peptidase S8/S53" evidence="10">
    <location>
        <begin position="239"/>
        <end position="506"/>
    </location>
</feature>
<dbReference type="PROSITE" id="PS00136">
    <property type="entry name" value="SUBTILASE_ASP"/>
    <property type="match status" value="1"/>
</dbReference>
<dbReference type="GO" id="GO:0004252">
    <property type="term" value="F:serine-type endopeptidase activity"/>
    <property type="evidence" value="ECO:0007669"/>
    <property type="project" value="UniProtKB-UniRule"/>
</dbReference>
<evidence type="ECO:0000313" key="11">
    <source>
        <dbReference type="EMBL" id="QEV62986.1"/>
    </source>
</evidence>
<evidence type="ECO:0000256" key="4">
    <source>
        <dbReference type="ARBA" id="ARBA00022825"/>
    </source>
</evidence>
<reference evidence="11 12" key="1">
    <citation type="submission" date="2017-09" db="EMBL/GenBank/DDBJ databases">
        <authorList>
            <person name="Lee N."/>
            <person name="Cho B.-K."/>
        </authorList>
    </citation>
    <scope>NUCLEOTIDE SEQUENCE [LARGE SCALE GENOMIC DNA]</scope>
    <source>
        <strain evidence="11 12">ATCC 27465</strain>
    </source>
</reference>
<proteinExistence type="inferred from homology"/>
<evidence type="ECO:0000256" key="8">
    <source>
        <dbReference type="SAM" id="MobiDB-lite"/>
    </source>
</evidence>
<dbReference type="GO" id="GO:0006508">
    <property type="term" value="P:proteolysis"/>
    <property type="evidence" value="ECO:0007669"/>
    <property type="project" value="UniProtKB-KW"/>
</dbReference>
<name>A0A5P2XKE2_STRST</name>
<accession>A0A5P2XKE2</accession>
<dbReference type="InterPro" id="IPR036852">
    <property type="entry name" value="Peptidase_S8/S53_dom_sf"/>
</dbReference>
<sequence length="1123" mass="117752">MGGHVRHHRTRAGAVAVATAVAAALTAGLAGPASAEGALPAPGRAAGAAPSSEAGSGAGAMAGPAHRLTLVTGDRVDVDAKGRVTGFRPAKGRAHIPVRTQTVGGRTLVLPYDARRLIAEGRVDRRLFDVTELSRKATREAQRKGLRLIVGYEGAARGARAGVRAAGDTAVRRVLPSLNAEAVRTPRRDAALLWRTLTDARGYAPGIRRLWLDGTREATLDRSVPQIGAPKAWRSGYDGKGVTIAVLDSGVDSTHPDLKDQVVAEKNFSAAPDVEDRVGHGTHVASIAAGTGAASGGAFKGVAPGAKVLSGKVLDDEGLGDDSGIVAGMEWAAAQGADVVNLSLGGDDSEGTDPLEAAVDKLSADKGVLFAVSAGNSGEYGPGTVGSPGSAKAALTVGAVDGDDRLAEFSSRGPLTDGGTVKPDVTAPGVDITAAAAPGSRIEKEVGQQPEGYLTISGTSMAAPHAAGAAALLKQRHPNWTYAELKGALTASTEPGEYTPFQQGSGRIAVDRAIDQTVIARPVSLDFGRRLWPHTDDKPVTKKVTYRNLGDRDVTLDLAVTATDPEGRPAPAGFFTLGKRKLTVPAGGKAAVDLVADTRPGASVNGVYAAYVTATGGGQSVRTAAVVEREIERHEVTLRTVGRDGRPAPHYLTLLQGLTGGDKGRNEWVDDASGTVRLRIAKGTYLLDTAVYVDPRDPDKGTDWLVRPKLTVTKKTTVTLDARRAKPVDITVPDRGAELVFLDARYTYAGNELGALNISKFRSLRTAHFGPAVPGGLGQQWLGTWRKGADKRYDVMLGGKATRFATGYERHLEAADFAKLRIRSGASAPGRWGDLSVAGYLPEAGGIAPILPPQRLPRTTTAYVSARDGARWGVEFAQYGAEDADGERPLESSYERDPRAFRAGKTYTDTFNTGVFGPLLGPGTGVFRKGDELRGRIPLVADGRGHPGFSRYTAQKSVLYRDGVKVAEKHDAVTGAESFKVPARDAEYRLTASVTRSPKLARVSSRVEASWTFRSRHVDGEAALPVSTVRFTPELGLDSRAPAGVKQSVPVTVQGYAAGGDLASLNAYVSYDKGRTWTGLTVSGGRAEVTNPARGKGVSFRAEVTDRQGNVSRVTILDAYLGR</sequence>
<dbReference type="InterPro" id="IPR000209">
    <property type="entry name" value="Peptidase_S8/S53_dom"/>
</dbReference>